<keyword evidence="1" id="KW-0812">Transmembrane</keyword>
<gene>
    <name evidence="2" type="ORF">QE207_10840</name>
    <name evidence="3" type="ORF">QE210_08195</name>
</gene>
<accession>A0AA95GU88</accession>
<dbReference type="EMBL" id="CP123498">
    <property type="protein sequence ID" value="WGL94237.1"/>
    <property type="molecule type" value="Genomic_DNA"/>
</dbReference>
<dbReference type="Proteomes" id="UP001177595">
    <property type="component" value="Chromosome"/>
</dbReference>
<dbReference type="Proteomes" id="UP001177597">
    <property type="component" value="Chromosome"/>
</dbReference>
<keyword evidence="1" id="KW-0472">Membrane</keyword>
<feature type="transmembrane region" description="Helical" evidence="1">
    <location>
        <begin position="12"/>
        <end position="30"/>
    </location>
</feature>
<proteinExistence type="predicted"/>
<keyword evidence="1" id="KW-1133">Transmembrane helix</keyword>
<protein>
    <submittedName>
        <fullName evidence="3">Uncharacterized protein</fullName>
    </submittedName>
</protein>
<evidence type="ECO:0000256" key="1">
    <source>
        <dbReference type="SAM" id="Phobius"/>
    </source>
</evidence>
<dbReference type="EMBL" id="CP123504">
    <property type="protein sequence ID" value="WGM03030.1"/>
    <property type="molecule type" value="Genomic_DNA"/>
</dbReference>
<dbReference type="RefSeq" id="WP_280626126.1">
    <property type="nucleotide sequence ID" value="NZ_CP123498.1"/>
</dbReference>
<evidence type="ECO:0000313" key="4">
    <source>
        <dbReference type="Proteomes" id="UP001177595"/>
    </source>
</evidence>
<evidence type="ECO:0000313" key="3">
    <source>
        <dbReference type="EMBL" id="WGM03030.1"/>
    </source>
</evidence>
<sequence>MCLAAIRMVGIRRVFMLIPINMLHLLASLVKN</sequence>
<dbReference type="AlphaFoldDB" id="A0AA95GU88"/>
<reference evidence="3" key="1">
    <citation type="submission" date="2023-04" db="EMBL/GenBank/DDBJ databases">
        <title>Genome dynamics across the evolutionary transition to endosymbiosis.</title>
        <authorList>
            <person name="Siozios S."/>
            <person name="Nadal-Jimenez P."/>
            <person name="Azagi T."/>
            <person name="Sprong H."/>
            <person name="Frost C.L."/>
            <person name="Parratt S.R."/>
            <person name="Taylor G."/>
            <person name="Brettell L."/>
            <person name="Lew K.C."/>
            <person name="Croft L."/>
            <person name="King K.C."/>
            <person name="Brockhurst M.A."/>
            <person name="Hypsa V."/>
            <person name="Novakova E."/>
            <person name="Darby A.C."/>
            <person name="Hurst G.D.D."/>
        </authorList>
    </citation>
    <scope>NUCLEOTIDE SEQUENCE</scope>
    <source>
        <strain evidence="2">AIh</strain>
        <strain evidence="3">APv</strain>
    </source>
</reference>
<evidence type="ECO:0000313" key="2">
    <source>
        <dbReference type="EMBL" id="WGL94237.1"/>
    </source>
</evidence>
<organism evidence="3 4">
    <name type="scientific">Arsenophonus nasoniae</name>
    <name type="common">son-killer infecting Nasonia vitripennis</name>
    <dbReference type="NCBI Taxonomy" id="638"/>
    <lineage>
        <taxon>Bacteria</taxon>
        <taxon>Pseudomonadati</taxon>
        <taxon>Pseudomonadota</taxon>
        <taxon>Gammaproteobacteria</taxon>
        <taxon>Enterobacterales</taxon>
        <taxon>Morganellaceae</taxon>
        <taxon>Arsenophonus</taxon>
    </lineage>
</organism>
<name>A0AA95GU88_9GAMM</name>